<evidence type="ECO:0000256" key="3">
    <source>
        <dbReference type="RuleBase" id="RU004409"/>
    </source>
</evidence>
<protein>
    <submittedName>
        <fullName evidence="4">Sigma D regulator</fullName>
    </submittedName>
</protein>
<evidence type="ECO:0000256" key="2">
    <source>
        <dbReference type="ARBA" id="ARBA00023163"/>
    </source>
</evidence>
<keyword evidence="2 3" id="KW-0804">Transcription</keyword>
<dbReference type="Gene3D" id="1.20.120.1370">
    <property type="entry name" value="Regulator of RNA polymerase sigma(70) subunit, domain 4"/>
    <property type="match status" value="1"/>
</dbReference>
<evidence type="ECO:0000256" key="1">
    <source>
        <dbReference type="ARBA" id="ARBA00023015"/>
    </source>
</evidence>
<dbReference type="AlphaFoldDB" id="A0AA42CY73"/>
<dbReference type="InterPro" id="IPR038309">
    <property type="entry name" value="Rsd/AlgQ_sf"/>
</dbReference>
<dbReference type="Pfam" id="PF04353">
    <property type="entry name" value="Rsd_AlgQ"/>
    <property type="match status" value="1"/>
</dbReference>
<sequence length="162" mass="18566">MLKQWASARECWGGVHTLIDRWLEQRGELLEHYAALERACDSDLEIADRALVDRFGEALVDYVSTGHFELYPRLCEECRLFDDEAALQTGHLLLENMDPSTQLALDFNDAYADETSFKENRLQITAWLDRLARVLKDRFALEDVLIARLHADHADVSDKVSG</sequence>
<evidence type="ECO:0000313" key="4">
    <source>
        <dbReference type="EMBL" id="MCX2524798.1"/>
    </source>
</evidence>
<dbReference type="PIRSF" id="PIRSF016548">
    <property type="entry name" value="Rsd_AlgQ"/>
    <property type="match status" value="1"/>
</dbReference>
<dbReference type="RefSeq" id="WP_250939258.1">
    <property type="nucleotide sequence ID" value="NZ_JAMLJK010000004.1"/>
</dbReference>
<reference evidence="4" key="1">
    <citation type="submission" date="2022-11" db="EMBL/GenBank/DDBJ databases">
        <title>Larsenimonas rhizosphaerae sp. nov., isolated from a tidal mudflat.</title>
        <authorList>
            <person name="Lee S.D."/>
            <person name="Kim I.S."/>
        </authorList>
    </citation>
    <scope>NUCLEOTIDE SEQUENCE</scope>
    <source>
        <strain evidence="4">GH2-1</strain>
    </source>
</reference>
<comment type="similarity">
    <text evidence="3">Belongs to the Rsd/AlgQ family.</text>
</comment>
<gene>
    <name evidence="4" type="primary">rsd</name>
    <name evidence="4" type="ORF">OQ287_11160</name>
</gene>
<dbReference type="GO" id="GO:0006355">
    <property type="term" value="P:regulation of DNA-templated transcription"/>
    <property type="evidence" value="ECO:0007669"/>
    <property type="project" value="InterPro"/>
</dbReference>
<dbReference type="InterPro" id="IPR007448">
    <property type="entry name" value="Sigma70_reg_Rsd_AlgQ"/>
</dbReference>
<proteinExistence type="inferred from homology"/>
<dbReference type="NCBIfam" id="NF008723">
    <property type="entry name" value="PRK11718.1"/>
    <property type="match status" value="1"/>
</dbReference>
<keyword evidence="1 3" id="KW-0805">Transcription regulation</keyword>
<comment type="caution">
    <text evidence="4">The sequence shown here is derived from an EMBL/GenBank/DDBJ whole genome shotgun (WGS) entry which is preliminary data.</text>
</comment>
<name>A0AA42CY73_9GAMM</name>
<dbReference type="EMBL" id="JAPIVE010000003">
    <property type="protein sequence ID" value="MCX2524798.1"/>
    <property type="molecule type" value="Genomic_DNA"/>
</dbReference>
<accession>A0AA42CY73</accession>
<evidence type="ECO:0000313" key="5">
    <source>
        <dbReference type="Proteomes" id="UP001165678"/>
    </source>
</evidence>
<organism evidence="4 5">
    <name type="scientific">Larsenimonas rhizosphaerae</name>
    <dbReference type="NCBI Taxonomy" id="2944682"/>
    <lineage>
        <taxon>Bacteria</taxon>
        <taxon>Pseudomonadati</taxon>
        <taxon>Pseudomonadota</taxon>
        <taxon>Gammaproteobacteria</taxon>
        <taxon>Oceanospirillales</taxon>
        <taxon>Halomonadaceae</taxon>
        <taxon>Larsenimonas</taxon>
    </lineage>
</organism>
<keyword evidence="5" id="KW-1185">Reference proteome</keyword>
<dbReference type="Proteomes" id="UP001165678">
    <property type="component" value="Unassembled WGS sequence"/>
</dbReference>